<reference evidence="3" key="1">
    <citation type="journal article" date="2019" name="Int. J. Syst. Evol. Microbiol.">
        <title>The Global Catalogue of Microorganisms (GCM) 10K type strain sequencing project: providing services to taxonomists for standard genome sequencing and annotation.</title>
        <authorList>
            <consortium name="The Broad Institute Genomics Platform"/>
            <consortium name="The Broad Institute Genome Sequencing Center for Infectious Disease"/>
            <person name="Wu L."/>
            <person name="Ma J."/>
        </authorList>
    </citation>
    <scope>NUCLEOTIDE SEQUENCE [LARGE SCALE GENOMIC DNA]</scope>
    <source>
        <strain evidence="3">JCM 13250</strain>
    </source>
</reference>
<keyword evidence="3" id="KW-1185">Reference proteome</keyword>
<dbReference type="RefSeq" id="WP_344139722.1">
    <property type="nucleotide sequence ID" value="NZ_BAAALT010000279.1"/>
</dbReference>
<gene>
    <name evidence="2" type="ORF">GCM10009682_60170</name>
</gene>
<keyword evidence="1" id="KW-0472">Membrane</keyword>
<feature type="transmembrane region" description="Helical" evidence="1">
    <location>
        <begin position="64"/>
        <end position="82"/>
    </location>
</feature>
<sequence>MSVRLGVLGLLGFIALAPVLLAIHYSYGPVTRFRVARFARRQNLTITPDNGGTVIRYLATTRRWRAAGIVVGYLASITISALHHGFTISSIALFAGWFVGALAAEARVAHLRHGERRAASLTVRRPATYVGPVARAYLPVAAGLSALVALATAIVAASGRPVGLEGLWLFLLAATVVVLVGLAGRVVLRRPQPAAAPDVIAADDAVRSRSLHALGAAGGTLVLYCVMAQLAVLPTSGRAAEAITAINGLGVLVVPVLGYVLATLRGPDRPGSAPPAGAVTTEAVAR</sequence>
<keyword evidence="1" id="KW-0812">Transmembrane</keyword>
<proteinExistence type="predicted"/>
<name>A0ABP4Z1S6_9ACTN</name>
<feature type="transmembrane region" description="Helical" evidence="1">
    <location>
        <begin position="88"/>
        <end position="108"/>
    </location>
</feature>
<evidence type="ECO:0000313" key="3">
    <source>
        <dbReference type="Proteomes" id="UP001500218"/>
    </source>
</evidence>
<feature type="transmembrane region" description="Helical" evidence="1">
    <location>
        <begin position="129"/>
        <end position="155"/>
    </location>
</feature>
<keyword evidence="1" id="KW-1133">Transmembrane helix</keyword>
<accession>A0ABP4Z1S6</accession>
<comment type="caution">
    <text evidence="2">The sequence shown here is derived from an EMBL/GenBank/DDBJ whole genome shotgun (WGS) entry which is preliminary data.</text>
</comment>
<evidence type="ECO:0000256" key="1">
    <source>
        <dbReference type="SAM" id="Phobius"/>
    </source>
</evidence>
<feature type="transmembrane region" description="Helical" evidence="1">
    <location>
        <begin position="209"/>
        <end position="230"/>
    </location>
</feature>
<feature type="transmembrane region" description="Helical" evidence="1">
    <location>
        <begin position="6"/>
        <end position="27"/>
    </location>
</feature>
<dbReference type="Proteomes" id="UP001500218">
    <property type="component" value="Unassembled WGS sequence"/>
</dbReference>
<organism evidence="2 3">
    <name type="scientific">Luedemannella flava</name>
    <dbReference type="NCBI Taxonomy" id="349316"/>
    <lineage>
        <taxon>Bacteria</taxon>
        <taxon>Bacillati</taxon>
        <taxon>Actinomycetota</taxon>
        <taxon>Actinomycetes</taxon>
        <taxon>Micromonosporales</taxon>
        <taxon>Micromonosporaceae</taxon>
        <taxon>Luedemannella</taxon>
    </lineage>
</organism>
<feature type="transmembrane region" description="Helical" evidence="1">
    <location>
        <begin position="167"/>
        <end position="188"/>
    </location>
</feature>
<dbReference type="EMBL" id="BAAALT010000279">
    <property type="protein sequence ID" value="GAA1833721.1"/>
    <property type="molecule type" value="Genomic_DNA"/>
</dbReference>
<evidence type="ECO:0000313" key="2">
    <source>
        <dbReference type="EMBL" id="GAA1833721.1"/>
    </source>
</evidence>
<feature type="transmembrane region" description="Helical" evidence="1">
    <location>
        <begin position="242"/>
        <end position="262"/>
    </location>
</feature>
<protein>
    <submittedName>
        <fullName evidence="2">Uncharacterized protein</fullName>
    </submittedName>
</protein>